<dbReference type="RefSeq" id="WP_275617285.1">
    <property type="nucleotide sequence ID" value="NZ_JARFVB010000022.1"/>
</dbReference>
<gene>
    <name evidence="1" type="ORF">PY092_18825</name>
</gene>
<dbReference type="Proteomes" id="UP001221366">
    <property type="component" value="Unassembled WGS sequence"/>
</dbReference>
<proteinExistence type="predicted"/>
<dbReference type="EMBL" id="JARFVB010000022">
    <property type="protein sequence ID" value="MDF0718223.1"/>
    <property type="molecule type" value="Genomic_DNA"/>
</dbReference>
<accession>A0ABT5Y446</accession>
<organism evidence="1 2">
    <name type="scientific">Flagellimonas yonaguniensis</name>
    <dbReference type="NCBI Taxonomy" id="3031325"/>
    <lineage>
        <taxon>Bacteria</taxon>
        <taxon>Pseudomonadati</taxon>
        <taxon>Bacteroidota</taxon>
        <taxon>Flavobacteriia</taxon>
        <taxon>Flavobacteriales</taxon>
        <taxon>Flavobacteriaceae</taxon>
        <taxon>Flagellimonas</taxon>
    </lineage>
</organism>
<keyword evidence="2" id="KW-1185">Reference proteome</keyword>
<reference evidence="1 2" key="1">
    <citation type="submission" date="2023-03" db="EMBL/GenBank/DDBJ databases">
        <title>Muricauda XX sp. nov. and Muricauda XXX sp. nov., two novel species isolated from Okinawa Trough.</title>
        <authorList>
            <person name="Cao W."/>
            <person name="Deng X."/>
        </authorList>
    </citation>
    <scope>NUCLEOTIDE SEQUENCE [LARGE SCALE GENOMIC DNA]</scope>
    <source>
        <strain evidence="1 2">334s03</strain>
    </source>
</reference>
<protein>
    <submittedName>
        <fullName evidence="1">Uncharacterized protein</fullName>
    </submittedName>
</protein>
<name>A0ABT5Y446_9FLAO</name>
<evidence type="ECO:0000313" key="2">
    <source>
        <dbReference type="Proteomes" id="UP001221366"/>
    </source>
</evidence>
<sequence>MEHTTQNSIEQQELLVRVERNNRMVQRLSEKLSSYTHEPKCPQRFEKFYELNKSIQNYKDHQKRIMSKIRQQQLHLIEGKSKEVEYHLQLFKKLETDFASYLLDLNKPL</sequence>
<evidence type="ECO:0000313" key="1">
    <source>
        <dbReference type="EMBL" id="MDF0718223.1"/>
    </source>
</evidence>
<comment type="caution">
    <text evidence="1">The sequence shown here is derived from an EMBL/GenBank/DDBJ whole genome shotgun (WGS) entry which is preliminary data.</text>
</comment>